<keyword evidence="1" id="KW-0812">Transmembrane</keyword>
<dbReference type="EMBL" id="LCFD01000002">
    <property type="protein sequence ID" value="KKS87366.1"/>
    <property type="molecule type" value="Genomic_DNA"/>
</dbReference>
<reference evidence="2 3" key="1">
    <citation type="journal article" date="2015" name="Nature">
        <title>rRNA introns, odd ribosomes, and small enigmatic genomes across a large radiation of phyla.</title>
        <authorList>
            <person name="Brown C.T."/>
            <person name="Hug L.A."/>
            <person name="Thomas B.C."/>
            <person name="Sharon I."/>
            <person name="Castelle C.J."/>
            <person name="Singh A."/>
            <person name="Wilkins M.J."/>
            <person name="Williams K.H."/>
            <person name="Banfield J.F."/>
        </authorList>
    </citation>
    <scope>NUCLEOTIDE SEQUENCE [LARGE SCALE GENOMIC DNA]</scope>
</reference>
<protein>
    <submittedName>
        <fullName evidence="2">DoxX family protein</fullName>
    </submittedName>
</protein>
<evidence type="ECO:0000313" key="2">
    <source>
        <dbReference type="EMBL" id="KKS87366.1"/>
    </source>
</evidence>
<feature type="transmembrane region" description="Helical" evidence="1">
    <location>
        <begin position="78"/>
        <end position="96"/>
    </location>
</feature>
<dbReference type="AlphaFoldDB" id="A0A0G1EWG6"/>
<dbReference type="Proteomes" id="UP000034050">
    <property type="component" value="Unassembled WGS sequence"/>
</dbReference>
<evidence type="ECO:0000256" key="1">
    <source>
        <dbReference type="SAM" id="Phobius"/>
    </source>
</evidence>
<sequence>MQLKSKVNPQTHLLLIQLLLGLVWFRSGLTKLLAPDFIVNLPKTLTFFASKNPLPWYKDFLLQFAIPQVGLFGNLTRWGEFSAGVLLIITALTMLFKKEVPFLRHLALVGNLIGVWLNLNFGLASYWTSAASETINLLMLGIQIIIGVYHLRSLRQMKS</sequence>
<feature type="transmembrane region" description="Helical" evidence="1">
    <location>
        <begin position="108"/>
        <end position="128"/>
    </location>
</feature>
<proteinExistence type="predicted"/>
<gene>
    <name evidence="2" type="ORF">UV61_C0002G0087</name>
</gene>
<comment type="caution">
    <text evidence="2">The sequence shown here is derived from an EMBL/GenBank/DDBJ whole genome shotgun (WGS) entry which is preliminary data.</text>
</comment>
<name>A0A0G1EWG6_9BACT</name>
<keyword evidence="1" id="KW-0472">Membrane</keyword>
<keyword evidence="1" id="KW-1133">Transmembrane helix</keyword>
<accession>A0A0G1EWG6</accession>
<evidence type="ECO:0000313" key="3">
    <source>
        <dbReference type="Proteomes" id="UP000034050"/>
    </source>
</evidence>
<feature type="transmembrane region" description="Helical" evidence="1">
    <location>
        <begin position="134"/>
        <end position="151"/>
    </location>
</feature>
<organism evidence="2 3">
    <name type="scientific">Candidatus Gottesmanbacteria bacterium GW2011_GWB1_43_11</name>
    <dbReference type="NCBI Taxonomy" id="1618446"/>
    <lineage>
        <taxon>Bacteria</taxon>
        <taxon>Candidatus Gottesmaniibacteriota</taxon>
    </lineage>
</organism>